<organism evidence="2 3">
    <name type="scientific">Sclerotinia nivalis</name>
    <dbReference type="NCBI Taxonomy" id="352851"/>
    <lineage>
        <taxon>Eukaryota</taxon>
        <taxon>Fungi</taxon>
        <taxon>Dikarya</taxon>
        <taxon>Ascomycota</taxon>
        <taxon>Pezizomycotina</taxon>
        <taxon>Leotiomycetes</taxon>
        <taxon>Helotiales</taxon>
        <taxon>Sclerotiniaceae</taxon>
        <taxon>Sclerotinia</taxon>
    </lineage>
</organism>
<evidence type="ECO:0000259" key="1">
    <source>
        <dbReference type="Pfam" id="PF16242"/>
    </source>
</evidence>
<dbReference type="InterPro" id="IPR012349">
    <property type="entry name" value="Split_barrel_FMN-bd"/>
</dbReference>
<dbReference type="PANTHER" id="PTHR34818">
    <property type="entry name" value="PROTEIN BLI-3"/>
    <property type="match status" value="1"/>
</dbReference>
<feature type="domain" description="General stress protein FMN-binding split barrel" evidence="1">
    <location>
        <begin position="28"/>
        <end position="128"/>
    </location>
</feature>
<dbReference type="SUPFAM" id="SSF50475">
    <property type="entry name" value="FMN-binding split barrel"/>
    <property type="match status" value="1"/>
</dbReference>
<dbReference type="InterPro" id="IPR052917">
    <property type="entry name" value="Stress-Dev_Protein"/>
</dbReference>
<protein>
    <recommendedName>
        <fullName evidence="1">General stress protein FMN-binding split barrel domain-containing protein</fullName>
    </recommendedName>
</protein>
<name>A0A9X0AFI4_9HELO</name>
<dbReference type="EMBL" id="JAPEIS010000011">
    <property type="protein sequence ID" value="KAJ8061851.1"/>
    <property type="molecule type" value="Genomic_DNA"/>
</dbReference>
<dbReference type="Gene3D" id="2.30.110.10">
    <property type="entry name" value="Electron Transport, Fmn-binding Protein, Chain A"/>
    <property type="match status" value="2"/>
</dbReference>
<dbReference type="OrthoDB" id="434253at2759"/>
<dbReference type="AlphaFoldDB" id="A0A9X0AFI4"/>
<keyword evidence="3" id="KW-1185">Reference proteome</keyword>
<reference evidence="2" key="1">
    <citation type="submission" date="2022-11" db="EMBL/GenBank/DDBJ databases">
        <title>Genome Resource of Sclerotinia nivalis Strain SnTB1, a Plant Pathogen Isolated from American Ginseng.</title>
        <authorList>
            <person name="Fan S."/>
        </authorList>
    </citation>
    <scope>NUCLEOTIDE SEQUENCE</scope>
    <source>
        <strain evidence="2">SnTB1</strain>
    </source>
</reference>
<dbReference type="Proteomes" id="UP001152300">
    <property type="component" value="Unassembled WGS sequence"/>
</dbReference>
<comment type="caution">
    <text evidence="2">The sequence shown here is derived from an EMBL/GenBank/DDBJ whole genome shotgun (WGS) entry which is preliminary data.</text>
</comment>
<accession>A0A9X0AFI4</accession>
<dbReference type="PANTHER" id="PTHR34818:SF1">
    <property type="entry name" value="PROTEIN BLI-3"/>
    <property type="match status" value="1"/>
</dbReference>
<dbReference type="Pfam" id="PF16242">
    <property type="entry name" value="Pyrid_ox_like"/>
    <property type="match status" value="1"/>
</dbReference>
<gene>
    <name evidence="2" type="ORF">OCU04_009643</name>
</gene>
<evidence type="ECO:0000313" key="2">
    <source>
        <dbReference type="EMBL" id="KAJ8061851.1"/>
    </source>
</evidence>
<evidence type="ECO:0000313" key="3">
    <source>
        <dbReference type="Proteomes" id="UP001152300"/>
    </source>
</evidence>
<dbReference type="InterPro" id="IPR038725">
    <property type="entry name" value="YdaG_split_barrel_FMN-bd"/>
</dbReference>
<sequence>MSFSNADTGSKEADPYKSKNLDNVSLKEKVEDLNEFIDACKFGMMTTRDGQTGALVSRCMAVAAKENGGTTLLFHTNTESGKTDELATDSHINISFLNSSGEWASISGLSTVETNRDLIKKHYTPTLNTGLSTVETNRDLIKKHYTPTLKAWLGDLGDGIHDGGPDDPRIGIIKVDAKTATYAIVRKSLLARGVEVAQGAITGKTASVNKLREISEEEIQTWRTSLGMVQ</sequence>
<proteinExistence type="predicted"/>